<evidence type="ECO:0000313" key="2">
    <source>
        <dbReference type="Proteomes" id="UP000604765"/>
    </source>
</evidence>
<evidence type="ECO:0000313" key="1">
    <source>
        <dbReference type="EMBL" id="GHP13724.1"/>
    </source>
</evidence>
<reference evidence="1 2" key="1">
    <citation type="journal article" date="2021" name="Int. J. Syst. Evol. Microbiol.">
        <title>Lentilactobacillus fungorum sp. nov., isolated from spent mushroom substrates.</title>
        <authorList>
            <person name="Tohno M."/>
            <person name="Tanizawa Y."/>
            <person name="Kojima Y."/>
            <person name="Sakamoto M."/>
            <person name="Ohkuma M."/>
            <person name="Kobayashi H."/>
        </authorList>
    </citation>
    <scope>NUCLEOTIDE SEQUENCE [LARGE SCALE GENOMIC DNA]</scope>
    <source>
        <strain evidence="1 2">YK48G</strain>
    </source>
</reference>
<gene>
    <name evidence="1" type="ORF">YK48G_11490</name>
</gene>
<sequence>MLTESKTLINNYRHYFTRLPNTLYWLVIVDNHFADRYYFFLYSQKIGTNLLHSHELLALAHDKSRYQQVLGDLKAISHLRIDYRDTTHLVEPTAEVTVDKIHGHSS</sequence>
<protein>
    <submittedName>
        <fullName evidence="1">Uncharacterized protein</fullName>
    </submittedName>
</protein>
<organism evidence="1 2">
    <name type="scientific">Lentilactobacillus fungorum</name>
    <dbReference type="NCBI Taxonomy" id="2201250"/>
    <lineage>
        <taxon>Bacteria</taxon>
        <taxon>Bacillati</taxon>
        <taxon>Bacillota</taxon>
        <taxon>Bacilli</taxon>
        <taxon>Lactobacillales</taxon>
        <taxon>Lactobacillaceae</taxon>
        <taxon>Lentilactobacillus</taxon>
    </lineage>
</organism>
<comment type="caution">
    <text evidence="1">The sequence shown here is derived from an EMBL/GenBank/DDBJ whole genome shotgun (WGS) entry which is preliminary data.</text>
</comment>
<dbReference type="EMBL" id="BNJR01000011">
    <property type="protein sequence ID" value="GHP13724.1"/>
    <property type="molecule type" value="Genomic_DNA"/>
</dbReference>
<name>A0ABQ3VZG0_9LACO</name>
<proteinExistence type="predicted"/>
<dbReference type="Proteomes" id="UP000604765">
    <property type="component" value="Unassembled WGS sequence"/>
</dbReference>
<accession>A0ABQ3VZG0</accession>
<dbReference type="RefSeq" id="WP_203629761.1">
    <property type="nucleotide sequence ID" value="NZ_BNJR01000011.1"/>
</dbReference>
<keyword evidence="2" id="KW-1185">Reference proteome</keyword>